<evidence type="ECO:0000256" key="8">
    <source>
        <dbReference type="ARBA" id="ARBA00022532"/>
    </source>
</evidence>
<dbReference type="GO" id="GO:0005886">
    <property type="term" value="C:plasma membrane"/>
    <property type="evidence" value="ECO:0007669"/>
    <property type="project" value="UniProtKB-SubCell"/>
</dbReference>
<dbReference type="AlphaFoldDB" id="S5R847"/>
<evidence type="ECO:0000256" key="1">
    <source>
        <dbReference type="ARBA" id="ARBA00004050"/>
    </source>
</evidence>
<comment type="pathway">
    <text evidence="3">Carbohydrate metabolism; tricarboxylic acid cycle.</text>
</comment>
<dbReference type="RefSeq" id="WP_020915350.1">
    <property type="nucleotide sequence ID" value="NC_021885.1"/>
</dbReference>
<evidence type="ECO:0000256" key="11">
    <source>
        <dbReference type="ARBA" id="ARBA00022723"/>
    </source>
</evidence>
<keyword evidence="5" id="KW-0813">Transport</keyword>
<reference evidence="19 20" key="1">
    <citation type="journal article" date="2013" name="Curr. Biol.">
        <title>Defensive bacteriome symbiont with a drastically reduced genome.</title>
        <authorList>
            <person name="Nakabachi A."/>
            <person name="Ueoka R."/>
            <person name="Oshima K."/>
            <person name="Teta R."/>
            <person name="Mangoni A."/>
            <person name="Gurgui M."/>
            <person name="Oldham N.J."/>
            <person name="van Echten-Deckert G."/>
            <person name="Okamura K."/>
            <person name="Yamamoto K."/>
            <person name="Inoue H."/>
            <person name="Ohkuma M."/>
            <person name="Hongoh Y."/>
            <person name="Miyagishima S.Y."/>
            <person name="Hattori M."/>
            <person name="Piel J."/>
            <person name="Fukatsu T."/>
        </authorList>
    </citation>
    <scope>NUCLEOTIDE SEQUENCE [LARGE SCALE GENOMIC DNA]</scope>
    <source>
        <strain evidence="19 20">DC</strain>
    </source>
</reference>
<dbReference type="InterPro" id="IPR000701">
    <property type="entry name" value="SuccDH_FuR_B_TM-su"/>
</dbReference>
<organism evidence="19 20">
    <name type="scientific">Candidatus Profftella armatura</name>
    <dbReference type="NCBI Taxonomy" id="669502"/>
    <lineage>
        <taxon>Bacteria</taxon>
        <taxon>Pseudomonadati</taxon>
        <taxon>Pseudomonadota</taxon>
        <taxon>Betaproteobacteria</taxon>
        <taxon>Candidatus Profftella</taxon>
    </lineage>
</organism>
<feature type="binding site" evidence="16">
    <location>
        <position position="90"/>
    </location>
    <ligand>
        <name>a ubiquinone</name>
        <dbReference type="ChEBI" id="CHEBI:16389"/>
    </ligand>
</feature>
<evidence type="ECO:0000256" key="17">
    <source>
        <dbReference type="PIRSR" id="PIRSR000169-2"/>
    </source>
</evidence>
<feature type="transmembrane region" description="Helical" evidence="18">
    <location>
        <begin position="63"/>
        <end position="82"/>
    </location>
</feature>
<evidence type="ECO:0000256" key="16">
    <source>
        <dbReference type="PIRSR" id="PIRSR000169-1"/>
    </source>
</evidence>
<evidence type="ECO:0000256" key="18">
    <source>
        <dbReference type="SAM" id="Phobius"/>
    </source>
</evidence>
<dbReference type="KEGG" id="ssdc:SSDC_00405"/>
<keyword evidence="13 18" id="KW-1133">Transmembrane helix</keyword>
<dbReference type="InterPro" id="IPR034804">
    <property type="entry name" value="SQR/QFR_C/D"/>
</dbReference>
<keyword evidence="11 17" id="KW-0479">Metal-binding</keyword>
<comment type="cofactor">
    <cofactor evidence="17">
        <name>heme</name>
        <dbReference type="ChEBI" id="CHEBI:30413"/>
    </cofactor>
    <text evidence="17">The heme is bound between the two transmembrane subunits.</text>
</comment>
<evidence type="ECO:0000256" key="3">
    <source>
        <dbReference type="ARBA" id="ARBA00005163"/>
    </source>
</evidence>
<comment type="subcellular location">
    <subcellularLocation>
        <location evidence="2">Cell inner membrane</location>
        <topology evidence="2">Multi-pass membrane protein</topology>
    </subcellularLocation>
</comment>
<dbReference type="CDD" id="cd03494">
    <property type="entry name" value="SQR_TypeC_SdhD"/>
    <property type="match status" value="1"/>
</dbReference>
<feature type="transmembrane region" description="Helical" evidence="18">
    <location>
        <begin position="24"/>
        <end position="43"/>
    </location>
</feature>
<comment type="function">
    <text evidence="1">Membrane-anchoring subunit of succinate dehydrogenase (SDH).</text>
</comment>
<dbReference type="HOGENOM" id="CLU_151315_2_1_4"/>
<keyword evidence="12" id="KW-0249">Electron transport</keyword>
<evidence type="ECO:0000256" key="7">
    <source>
        <dbReference type="ARBA" id="ARBA00022519"/>
    </source>
</evidence>
<dbReference type="EMBL" id="CP003468">
    <property type="protein sequence ID" value="AGS06775.1"/>
    <property type="molecule type" value="Genomic_DNA"/>
</dbReference>
<dbReference type="GO" id="GO:0020037">
    <property type="term" value="F:heme binding"/>
    <property type="evidence" value="ECO:0007669"/>
    <property type="project" value="InterPro"/>
</dbReference>
<dbReference type="PIRSF" id="PIRSF000169">
    <property type="entry name" value="SDH_D"/>
    <property type="match status" value="1"/>
</dbReference>
<evidence type="ECO:0000256" key="9">
    <source>
        <dbReference type="ARBA" id="ARBA00022617"/>
    </source>
</evidence>
<keyword evidence="8" id="KW-0816">Tricarboxylic acid cycle</keyword>
<proteinExistence type="predicted"/>
<dbReference type="GO" id="GO:0017004">
    <property type="term" value="P:cytochrome complex assembly"/>
    <property type="evidence" value="ECO:0007669"/>
    <property type="project" value="TreeGrafter"/>
</dbReference>
<dbReference type="Pfam" id="PF01127">
    <property type="entry name" value="Sdh_cyt"/>
    <property type="match status" value="1"/>
</dbReference>
<keyword evidence="20" id="KW-1185">Reference proteome</keyword>
<evidence type="ECO:0000256" key="14">
    <source>
        <dbReference type="ARBA" id="ARBA00023004"/>
    </source>
</evidence>
<evidence type="ECO:0000256" key="4">
    <source>
        <dbReference type="ARBA" id="ARBA00019425"/>
    </source>
</evidence>
<dbReference type="SUPFAM" id="SSF81343">
    <property type="entry name" value="Fumarate reductase respiratory complex transmembrane subunits"/>
    <property type="match status" value="1"/>
</dbReference>
<keyword evidence="15 18" id="KW-0472">Membrane</keyword>
<dbReference type="Gene3D" id="1.20.1300.10">
    <property type="entry name" value="Fumarate reductase/succinate dehydrogenase, transmembrane subunit"/>
    <property type="match status" value="1"/>
</dbReference>
<dbReference type="NCBIfam" id="TIGR02968">
    <property type="entry name" value="succ_dehyd_anc"/>
    <property type="match status" value="1"/>
</dbReference>
<evidence type="ECO:0000256" key="10">
    <source>
        <dbReference type="ARBA" id="ARBA00022692"/>
    </source>
</evidence>
<dbReference type="STRING" id="669502.SSDC_00405"/>
<accession>S5R847</accession>
<keyword evidence="14 17" id="KW-0408">Iron</keyword>
<evidence type="ECO:0000313" key="20">
    <source>
        <dbReference type="Proteomes" id="UP000015216"/>
    </source>
</evidence>
<evidence type="ECO:0000256" key="15">
    <source>
        <dbReference type="ARBA" id="ARBA00023136"/>
    </source>
</evidence>
<dbReference type="PANTHER" id="PTHR38689">
    <property type="entry name" value="SUCCINATE DEHYDROGENASE HYDROPHOBIC MEMBRANE ANCHOR SUBUNIT"/>
    <property type="match status" value="1"/>
</dbReference>
<evidence type="ECO:0000256" key="5">
    <source>
        <dbReference type="ARBA" id="ARBA00022448"/>
    </source>
</evidence>
<dbReference type="PATRIC" id="fig|669502.6.peg.79"/>
<protein>
    <recommendedName>
        <fullName evidence="4">Succinate dehydrogenase hydrophobic membrane anchor subunit</fullName>
    </recommendedName>
</protein>
<dbReference type="UniPathway" id="UPA00223"/>
<dbReference type="GeneID" id="301552947"/>
<dbReference type="GO" id="GO:0046872">
    <property type="term" value="F:metal ion binding"/>
    <property type="evidence" value="ECO:0007669"/>
    <property type="project" value="UniProtKB-KW"/>
</dbReference>
<keyword evidence="9 17" id="KW-0349">Heme</keyword>
<keyword evidence="6" id="KW-1003">Cell membrane</keyword>
<dbReference type="GO" id="GO:0009055">
    <property type="term" value="F:electron transfer activity"/>
    <property type="evidence" value="ECO:0007669"/>
    <property type="project" value="TreeGrafter"/>
</dbReference>
<dbReference type="eggNOG" id="COG2142">
    <property type="taxonomic scope" value="Bacteria"/>
</dbReference>
<sequence>MNNDINIKLKDKVFNAHYGVRDWLFQRITAVIMIIYTIILLFFVLTTNDFSYENWSNLFKYKWFKIISFSALICLFYHAWVGMRDIFMDYVKSVIIRLILYTFSIIWLINCTNWAIQILWRI</sequence>
<dbReference type="PANTHER" id="PTHR38689:SF1">
    <property type="entry name" value="SUCCINATE DEHYDROGENASE HYDROPHOBIC MEMBRANE ANCHOR SUBUNIT"/>
    <property type="match status" value="1"/>
</dbReference>
<gene>
    <name evidence="19" type="primary">sdhD</name>
    <name evidence="19" type="ORF">SSDC_00405</name>
</gene>
<dbReference type="Proteomes" id="UP000015216">
    <property type="component" value="Chromosome"/>
</dbReference>
<feature type="transmembrane region" description="Helical" evidence="18">
    <location>
        <begin position="94"/>
        <end position="116"/>
    </location>
</feature>
<dbReference type="InterPro" id="IPR014312">
    <property type="entry name" value="Succ_DH_anchor"/>
</dbReference>
<keyword evidence="7" id="KW-0997">Cell inner membrane</keyword>
<keyword evidence="10 18" id="KW-0812">Transmembrane</keyword>
<feature type="binding site" description="axial binding residue" evidence="17">
    <location>
        <position position="78"/>
    </location>
    <ligand>
        <name>heme</name>
        <dbReference type="ChEBI" id="CHEBI:30413"/>
        <note>ligand shared with second transmembrane subunit</note>
    </ligand>
    <ligandPart>
        <name>Fe</name>
        <dbReference type="ChEBI" id="CHEBI:18248"/>
    </ligandPart>
</feature>
<evidence type="ECO:0000313" key="19">
    <source>
        <dbReference type="EMBL" id="AGS06775.1"/>
    </source>
</evidence>
<dbReference type="OrthoDB" id="5612767at2"/>
<name>S5R847_9PROT</name>
<evidence type="ECO:0000256" key="13">
    <source>
        <dbReference type="ARBA" id="ARBA00022989"/>
    </source>
</evidence>
<evidence type="ECO:0000256" key="2">
    <source>
        <dbReference type="ARBA" id="ARBA00004429"/>
    </source>
</evidence>
<evidence type="ECO:0000256" key="6">
    <source>
        <dbReference type="ARBA" id="ARBA00022475"/>
    </source>
</evidence>
<evidence type="ECO:0000256" key="12">
    <source>
        <dbReference type="ARBA" id="ARBA00022982"/>
    </source>
</evidence>
<dbReference type="GO" id="GO:0006099">
    <property type="term" value="P:tricarboxylic acid cycle"/>
    <property type="evidence" value="ECO:0007669"/>
    <property type="project" value="UniProtKB-UniPathway"/>
</dbReference>